<dbReference type="CDD" id="cd03294">
    <property type="entry name" value="ABC_Pro_Gly_Betaine"/>
    <property type="match status" value="1"/>
</dbReference>
<dbReference type="Proteomes" id="UP000008915">
    <property type="component" value="Chromosome"/>
</dbReference>
<dbReference type="PROSITE" id="PS51371">
    <property type="entry name" value="CBS"/>
    <property type="match status" value="2"/>
</dbReference>
<dbReference type="FunFam" id="3.40.50.300:FF:000201">
    <property type="entry name" value="Glycine betaine/L-proline ABC transporter ATP-binding protein"/>
    <property type="match status" value="1"/>
</dbReference>
<evidence type="ECO:0000313" key="13">
    <source>
        <dbReference type="Proteomes" id="UP000008915"/>
    </source>
</evidence>
<dbReference type="HOGENOM" id="CLU_000604_2_0_9"/>
<dbReference type="InterPro" id="IPR017871">
    <property type="entry name" value="ABC_transporter-like_CS"/>
</dbReference>
<evidence type="ECO:0000256" key="1">
    <source>
        <dbReference type="ARBA" id="ARBA00005417"/>
    </source>
</evidence>
<dbReference type="GO" id="GO:0006970">
    <property type="term" value="P:response to osmotic stress"/>
    <property type="evidence" value="ECO:0007669"/>
    <property type="project" value="UniProtKB-ARBA"/>
</dbReference>
<evidence type="ECO:0000256" key="9">
    <source>
        <dbReference type="SAM" id="MobiDB-lite"/>
    </source>
</evidence>
<dbReference type="PROSITE" id="PS50893">
    <property type="entry name" value="ABC_TRANSPORTER_2"/>
    <property type="match status" value="1"/>
</dbReference>
<dbReference type="PANTHER" id="PTHR43869">
    <property type="entry name" value="GLYCINE BETAINE/PROLINE BETAINE TRANSPORT SYSTEM ATP-BINDING PROTEIN PROV"/>
    <property type="match status" value="1"/>
</dbReference>
<dbReference type="GO" id="GO:0015418">
    <property type="term" value="F:ABC-type quaternary ammonium compound transporting activity"/>
    <property type="evidence" value="ECO:0007669"/>
    <property type="project" value="UniProtKB-EC"/>
</dbReference>
<dbReference type="RefSeq" id="WP_013495182.1">
    <property type="nucleotide sequence ID" value="NC_014831.1"/>
</dbReference>
<protein>
    <recommendedName>
        <fullName evidence="8">Quaternary amine transport ATP-binding protein</fullName>
        <ecNumber evidence="8">7.6.2.9</ecNumber>
    </recommendedName>
</protein>
<dbReference type="EMBL" id="CP002344">
    <property type="protein sequence ID" value="ADU50877.1"/>
    <property type="molecule type" value="Genomic_DNA"/>
</dbReference>
<proteinExistence type="inferred from homology"/>
<dbReference type="GO" id="GO:0005886">
    <property type="term" value="C:plasma membrane"/>
    <property type="evidence" value="ECO:0007669"/>
    <property type="project" value="UniProtKB-SubCell"/>
</dbReference>
<dbReference type="SMART" id="SM00382">
    <property type="entry name" value="AAA"/>
    <property type="match status" value="1"/>
</dbReference>
<evidence type="ECO:0000313" key="12">
    <source>
        <dbReference type="EMBL" id="ADU50877.1"/>
    </source>
</evidence>
<evidence type="ECO:0000256" key="2">
    <source>
        <dbReference type="ARBA" id="ARBA00022448"/>
    </source>
</evidence>
<dbReference type="GO" id="GO:0016887">
    <property type="term" value="F:ATP hydrolysis activity"/>
    <property type="evidence" value="ECO:0007669"/>
    <property type="project" value="UniProtKB-UniRule"/>
</dbReference>
<feature type="compositionally biased region" description="Gly residues" evidence="9">
    <location>
        <begin position="397"/>
        <end position="411"/>
    </location>
</feature>
<dbReference type="SUPFAM" id="SSF54631">
    <property type="entry name" value="CBS-domain pair"/>
    <property type="match status" value="1"/>
</dbReference>
<dbReference type="GO" id="GO:0031460">
    <property type="term" value="P:glycine betaine transport"/>
    <property type="evidence" value="ECO:0007669"/>
    <property type="project" value="InterPro"/>
</dbReference>
<dbReference type="GO" id="GO:0006865">
    <property type="term" value="P:amino acid transport"/>
    <property type="evidence" value="ECO:0007669"/>
    <property type="project" value="UniProtKB-UniRule"/>
</dbReference>
<keyword evidence="13" id="KW-1185">Reference proteome</keyword>
<dbReference type="InterPro" id="IPR003593">
    <property type="entry name" value="AAA+_ATPase"/>
</dbReference>
<dbReference type="eggNOG" id="COG0517">
    <property type="taxonomic scope" value="Bacteria"/>
</dbReference>
<dbReference type="AlphaFoldDB" id="E6SIH1"/>
<evidence type="ECO:0000256" key="4">
    <source>
        <dbReference type="ARBA" id="ARBA00022840"/>
    </source>
</evidence>
<dbReference type="InterPro" id="IPR051921">
    <property type="entry name" value="ABC_osmolyte_uptake_ATP-bind"/>
</dbReference>
<dbReference type="InterPro" id="IPR027417">
    <property type="entry name" value="P-loop_NTPase"/>
</dbReference>
<comment type="catalytic activity">
    <reaction evidence="8">
        <text>a quaternary ammonium(out) + ATP + H2O = a quaternary ammonium(in) + ADP + phosphate + H(+)</text>
        <dbReference type="Rhea" id="RHEA:11036"/>
        <dbReference type="ChEBI" id="CHEBI:15377"/>
        <dbReference type="ChEBI" id="CHEBI:15378"/>
        <dbReference type="ChEBI" id="CHEBI:30616"/>
        <dbReference type="ChEBI" id="CHEBI:35267"/>
        <dbReference type="ChEBI" id="CHEBI:43474"/>
        <dbReference type="ChEBI" id="CHEBI:456216"/>
    </reaction>
</comment>
<dbReference type="Gene3D" id="3.40.50.300">
    <property type="entry name" value="P-loop containing nucleotide triphosphate hydrolases"/>
    <property type="match status" value="1"/>
</dbReference>
<dbReference type="InterPro" id="IPR005892">
    <property type="entry name" value="Gly-betaine_transp_ATP-bd"/>
</dbReference>
<keyword evidence="12" id="KW-0378">Hydrolase</keyword>
<comment type="subunit">
    <text evidence="8">The complex is probably composed of two ATP-binding proteins, two transmembrane proteins and a solute-binding protein.</text>
</comment>
<dbReference type="STRING" id="644966.Tmar_0762"/>
<dbReference type="EC" id="7.6.2.9" evidence="8"/>
<comment type="subcellular location">
    <subcellularLocation>
        <location evidence="8">Cell inner membrane</location>
        <topology evidence="8">Peripheral membrane protein</topology>
    </subcellularLocation>
</comment>
<accession>E6SIH1</accession>
<reference evidence="12 13" key="1">
    <citation type="journal article" date="2010" name="Stand. Genomic Sci.">
        <title>Complete genome sequence of Thermaerobacter marianensis type strain (7p75a).</title>
        <authorList>
            <person name="Han C."/>
            <person name="Gu W."/>
            <person name="Zhang X."/>
            <person name="Lapidus A."/>
            <person name="Nolan M."/>
            <person name="Copeland A."/>
            <person name="Lucas S."/>
            <person name="Del Rio T.G."/>
            <person name="Tice H."/>
            <person name="Cheng J.F."/>
            <person name="Tapia R."/>
            <person name="Goodwin L."/>
            <person name="Pitluck S."/>
            <person name="Pagani I."/>
            <person name="Ivanova N."/>
            <person name="Mavromatis K."/>
            <person name="Mikhailova N."/>
            <person name="Pati A."/>
            <person name="Chen A."/>
            <person name="Palaniappan K."/>
            <person name="Land M."/>
            <person name="Hauser L."/>
            <person name="Chang Y.J."/>
            <person name="Jeffries C.D."/>
            <person name="Schneider S."/>
            <person name="Rohde M."/>
            <person name="Goker M."/>
            <person name="Pukall R."/>
            <person name="Woyke T."/>
            <person name="Bristow J."/>
            <person name="Eisen J.A."/>
            <person name="Markowitz V."/>
            <person name="Hugenholtz P."/>
            <person name="Kyrpides N.C."/>
            <person name="Klenk H.P."/>
            <person name="Detter J.C."/>
        </authorList>
    </citation>
    <scope>NUCLEOTIDE SEQUENCE [LARGE SCALE GENOMIC DNA]</scope>
    <source>
        <strain evidence="13">ATCC 700841 / DSM 12885 / JCM 10246 / 7p75a</strain>
    </source>
</reference>
<feature type="domain" description="CBS" evidence="11">
    <location>
        <begin position="278"/>
        <end position="335"/>
    </location>
</feature>
<dbReference type="NCBIfam" id="TIGR01186">
    <property type="entry name" value="proV"/>
    <property type="match status" value="1"/>
</dbReference>
<feature type="domain" description="CBS" evidence="11">
    <location>
        <begin position="338"/>
        <end position="394"/>
    </location>
</feature>
<dbReference type="InterPro" id="IPR000644">
    <property type="entry name" value="CBS_dom"/>
</dbReference>
<dbReference type="GO" id="GO:0005524">
    <property type="term" value="F:ATP binding"/>
    <property type="evidence" value="ECO:0007669"/>
    <property type="project" value="UniProtKB-UniRule"/>
</dbReference>
<keyword evidence="5" id="KW-0029">Amino-acid transport</keyword>
<dbReference type="Gene3D" id="3.10.580.10">
    <property type="entry name" value="CBS-domain"/>
    <property type="match status" value="1"/>
</dbReference>
<dbReference type="PANTHER" id="PTHR43869:SF1">
    <property type="entry name" value="GLYCINE BETAINE_PROLINE BETAINE TRANSPORT SYSTEM ATP-BINDING PROTEIN PROV"/>
    <property type="match status" value="1"/>
</dbReference>
<reference evidence="13" key="2">
    <citation type="journal article" date="2010" name="Stand. Genomic Sci.">
        <title>Complete genome sequence of Thermaerobacter marianensis type strain (7p75aT).</title>
        <authorList>
            <person name="Han C."/>
            <person name="Gu W."/>
            <person name="Zhang X."/>
            <person name="Lapidus A."/>
            <person name="Nolan M."/>
            <person name="Copeland A."/>
            <person name="Lucas S."/>
            <person name="Glavina Del Rio T."/>
            <person name="Tice H."/>
            <person name="Cheng J."/>
            <person name="Tapia R."/>
            <person name="Goodwin L."/>
            <person name="Pitluck S."/>
            <person name="Pagani I."/>
            <person name="Ivanova N."/>
            <person name="Mavromatis K."/>
            <person name="Mikhailova N."/>
            <person name="Pati A."/>
            <person name="Chen A."/>
            <person name="Palaniappan K."/>
            <person name="Land M."/>
            <person name="Hauser L."/>
            <person name="Chang Y."/>
            <person name="Jeffries C."/>
            <person name="Schneider S."/>
            <person name="Rohde M."/>
            <person name="Goker M."/>
            <person name="Pukall R."/>
            <person name="Woyke T."/>
            <person name="Bristow J."/>
            <person name="Eisen J."/>
            <person name="Markowitz V."/>
            <person name="Hugenholtz P."/>
            <person name="Kyrpides N."/>
            <person name="Klenk H."/>
            <person name="Detter J."/>
        </authorList>
    </citation>
    <scope>NUCLEOTIDE SEQUENCE [LARGE SCALE GENOMIC DNA]</scope>
    <source>
        <strain evidence="13">ATCC 700841 / DSM 12885 / JCM 10246 / 7p75a</strain>
    </source>
</reference>
<dbReference type="SUPFAM" id="SSF52540">
    <property type="entry name" value="P-loop containing nucleoside triphosphate hydrolases"/>
    <property type="match status" value="1"/>
</dbReference>
<dbReference type="Pfam" id="PF00571">
    <property type="entry name" value="CBS"/>
    <property type="match status" value="2"/>
</dbReference>
<organism evidence="12 13">
    <name type="scientific">Thermaerobacter marianensis (strain ATCC 700841 / DSM 12885 / JCM 10246 / 7p75a)</name>
    <dbReference type="NCBI Taxonomy" id="644966"/>
    <lineage>
        <taxon>Bacteria</taxon>
        <taxon>Bacillati</taxon>
        <taxon>Bacillota</taxon>
        <taxon>Clostridia</taxon>
        <taxon>Eubacteriales</taxon>
        <taxon>Clostridiales Family XVII. Incertae Sedis</taxon>
        <taxon>Thermaerobacter</taxon>
    </lineage>
</organism>
<keyword evidence="3 8" id="KW-0547">Nucleotide-binding</keyword>
<comment type="similarity">
    <text evidence="1 8">Belongs to the ABC transporter superfamily.</text>
</comment>
<keyword evidence="4 8" id="KW-0067">ATP-binding</keyword>
<sequence>MARIVVEDVYKIFGPRPREVLELARAGRSKGEILKATGHTLAVAGAGLEIDAGEIFVIMGLSGSGKSTLLRCLNRLVEPTAGRILLDGRDITALSPRELLQVRRERFAMVFQHFALLPHRTVLGNVEYGLEIRGVEPARRRRRALEALEAVGLAQWADSYPGELSGGMQQRVGLARALATDADILLMDEAFSALDPLIRREMQDELLQLQAELHRTIVFITHDLSEALKLGDRIAIMRDGRIVQVDTPEGILARPADDYVASFTEDVDRSKVFTARNVMRRPETVRESDGPRVALRKMEELQLSSVFVVDRERRLRGLVTADDALEAARRGDRTLAGVVRGDVPTCQPDTTLYELIPTIARTPWPVAVTDERGRLVGLVARVQVLAGMAGQVRVEGAGAGGRPGSGGGVEGGEIPAGTGRGGSGGAAARNAQGEPDRPGSGEGGEVSVAGGER</sequence>
<dbReference type="KEGG" id="tmr:Tmar_0762"/>
<dbReference type="Pfam" id="PF00005">
    <property type="entry name" value="ABC_tran"/>
    <property type="match status" value="1"/>
</dbReference>
<keyword evidence="8" id="KW-1003">Cell membrane</keyword>
<evidence type="ECO:0000256" key="8">
    <source>
        <dbReference type="RuleBase" id="RU369116"/>
    </source>
</evidence>
<dbReference type="PROSITE" id="PS00211">
    <property type="entry name" value="ABC_TRANSPORTER_1"/>
    <property type="match status" value="1"/>
</dbReference>
<keyword evidence="8" id="KW-0997">Cell inner membrane</keyword>
<feature type="domain" description="ABC transporter" evidence="10">
    <location>
        <begin position="4"/>
        <end position="264"/>
    </location>
</feature>
<feature type="region of interest" description="Disordered" evidence="9">
    <location>
        <begin position="395"/>
        <end position="453"/>
    </location>
</feature>
<gene>
    <name evidence="12" type="ordered locus">Tmar_0762</name>
</gene>
<dbReference type="OrthoDB" id="9802264at2"/>
<dbReference type="InterPro" id="IPR003439">
    <property type="entry name" value="ABC_transporter-like_ATP-bd"/>
</dbReference>
<evidence type="ECO:0000259" key="11">
    <source>
        <dbReference type="PROSITE" id="PS51371"/>
    </source>
</evidence>
<keyword evidence="8" id="KW-0472">Membrane</keyword>
<keyword evidence="2 8" id="KW-0813">Transport</keyword>
<dbReference type="InterPro" id="IPR046342">
    <property type="entry name" value="CBS_dom_sf"/>
</dbReference>
<evidence type="ECO:0000256" key="6">
    <source>
        <dbReference type="ARBA" id="ARBA00023122"/>
    </source>
</evidence>
<evidence type="ECO:0000256" key="5">
    <source>
        <dbReference type="ARBA" id="ARBA00022970"/>
    </source>
</evidence>
<evidence type="ECO:0000259" key="10">
    <source>
        <dbReference type="PROSITE" id="PS50893"/>
    </source>
</evidence>
<dbReference type="SMART" id="SM00116">
    <property type="entry name" value="CBS"/>
    <property type="match status" value="2"/>
</dbReference>
<dbReference type="eggNOG" id="COG4175">
    <property type="taxonomic scope" value="Bacteria"/>
</dbReference>
<evidence type="ECO:0000256" key="3">
    <source>
        <dbReference type="ARBA" id="ARBA00022741"/>
    </source>
</evidence>
<evidence type="ECO:0000256" key="7">
    <source>
        <dbReference type="PROSITE-ProRule" id="PRU00703"/>
    </source>
</evidence>
<name>E6SIH1_THEM7</name>
<keyword evidence="6 7" id="KW-0129">CBS domain</keyword>